<dbReference type="PROSITE" id="PS01174">
    <property type="entry name" value="LIPASE_GDXG_SER"/>
    <property type="match status" value="1"/>
</dbReference>
<dbReference type="GO" id="GO:0016787">
    <property type="term" value="F:hydrolase activity"/>
    <property type="evidence" value="ECO:0007669"/>
    <property type="project" value="UniProtKB-KW"/>
</dbReference>
<dbReference type="SUPFAM" id="SSF53474">
    <property type="entry name" value="alpha/beta-Hydrolases"/>
    <property type="match status" value="1"/>
</dbReference>
<organism evidence="6 7">
    <name type="scientific">Pseudoduganella aquatica</name>
    <dbReference type="NCBI Taxonomy" id="2660641"/>
    <lineage>
        <taxon>Bacteria</taxon>
        <taxon>Pseudomonadati</taxon>
        <taxon>Pseudomonadota</taxon>
        <taxon>Betaproteobacteria</taxon>
        <taxon>Burkholderiales</taxon>
        <taxon>Oxalobacteraceae</taxon>
        <taxon>Telluria group</taxon>
        <taxon>Pseudoduganella</taxon>
    </lineage>
</organism>
<feature type="chain" id="PRO_5031456601" evidence="4">
    <location>
        <begin position="26"/>
        <end position="305"/>
    </location>
</feature>
<reference evidence="6 7" key="1">
    <citation type="submission" date="2019-12" db="EMBL/GenBank/DDBJ databases">
        <title>Novel species isolated from a subtropical stream in China.</title>
        <authorList>
            <person name="Lu H."/>
        </authorList>
    </citation>
    <scope>NUCLEOTIDE SEQUENCE [LARGE SCALE GENOMIC DNA]</scope>
    <source>
        <strain evidence="6 7">FT127W</strain>
    </source>
</reference>
<feature type="domain" description="BD-FAE-like" evidence="5">
    <location>
        <begin position="57"/>
        <end position="267"/>
    </location>
</feature>
<evidence type="ECO:0000256" key="2">
    <source>
        <dbReference type="ARBA" id="ARBA00022801"/>
    </source>
</evidence>
<protein>
    <submittedName>
        <fullName evidence="6">Alpha/beta hydrolase fold domain-containing protein</fullName>
    </submittedName>
</protein>
<comment type="caution">
    <text evidence="6">The sequence shown here is derived from an EMBL/GenBank/DDBJ whole genome shotgun (WGS) entry which is preliminary data.</text>
</comment>
<evidence type="ECO:0000256" key="1">
    <source>
        <dbReference type="ARBA" id="ARBA00010515"/>
    </source>
</evidence>
<dbReference type="RefSeq" id="WP_161071152.1">
    <property type="nucleotide sequence ID" value="NZ_CP086370.1"/>
</dbReference>
<accession>A0A7X4H8R9</accession>
<evidence type="ECO:0000313" key="6">
    <source>
        <dbReference type="EMBL" id="MYN06756.1"/>
    </source>
</evidence>
<evidence type="ECO:0000256" key="4">
    <source>
        <dbReference type="SAM" id="SignalP"/>
    </source>
</evidence>
<keyword evidence="4" id="KW-0732">Signal</keyword>
<dbReference type="EMBL" id="WWCU01000004">
    <property type="protein sequence ID" value="MYN06756.1"/>
    <property type="molecule type" value="Genomic_DNA"/>
</dbReference>
<keyword evidence="7" id="KW-1185">Reference proteome</keyword>
<dbReference type="InterPro" id="IPR029058">
    <property type="entry name" value="AB_hydrolase_fold"/>
</dbReference>
<feature type="signal peptide" evidence="4">
    <location>
        <begin position="1"/>
        <end position="25"/>
    </location>
</feature>
<proteinExistence type="inferred from homology"/>
<name>A0A7X4H8R9_9BURK</name>
<dbReference type="PANTHER" id="PTHR48081">
    <property type="entry name" value="AB HYDROLASE SUPERFAMILY PROTEIN C4A8.06C"/>
    <property type="match status" value="1"/>
</dbReference>
<sequence length="305" mass="32068">MRKEMRRRVAAWALLSALVPGQGTAQESAGFAEYAGYAYGVKPDLVYRVASGTELKLDLYLPRAPAVKPGLVVYFHGGGWVSGRKEQAALLLLPWLARGYAVANVDYRTAAVAPAPAAVEDARCAVKWLARQGGGYGIDTSSIVLSGDSAGGHLALIAAMLPAESPLDRACAGGDSVRWNGGAEAAPRIAAVVNWFGVSDVAALLSGEGKRNFAVEWLGGAADREGLAASVSPLRHVRPGLPPVFTIHGTADPVVPFAQSAALHEALSRAGVRNVLLPLPGANHGQFTARDVGRAWDGMWRFLER</sequence>
<dbReference type="Proteomes" id="UP000450676">
    <property type="component" value="Unassembled WGS sequence"/>
</dbReference>
<dbReference type="PANTHER" id="PTHR48081:SF33">
    <property type="entry name" value="KYNURENINE FORMAMIDASE"/>
    <property type="match status" value="1"/>
</dbReference>
<evidence type="ECO:0000259" key="5">
    <source>
        <dbReference type="Pfam" id="PF20434"/>
    </source>
</evidence>
<gene>
    <name evidence="6" type="ORF">GTP77_05335</name>
</gene>
<keyword evidence="2 6" id="KW-0378">Hydrolase</keyword>
<dbReference type="AlphaFoldDB" id="A0A7X4H8R9"/>
<evidence type="ECO:0000313" key="7">
    <source>
        <dbReference type="Proteomes" id="UP000450676"/>
    </source>
</evidence>
<feature type="active site" evidence="3">
    <location>
        <position position="149"/>
    </location>
</feature>
<dbReference type="Gene3D" id="3.40.50.1820">
    <property type="entry name" value="alpha/beta hydrolase"/>
    <property type="match status" value="1"/>
</dbReference>
<dbReference type="InterPro" id="IPR050300">
    <property type="entry name" value="GDXG_lipolytic_enzyme"/>
</dbReference>
<comment type="similarity">
    <text evidence="1">Belongs to the 'GDXG' lipolytic enzyme family.</text>
</comment>
<dbReference type="InterPro" id="IPR033140">
    <property type="entry name" value="Lipase_GDXG_put_SER_AS"/>
</dbReference>
<evidence type="ECO:0000256" key="3">
    <source>
        <dbReference type="PROSITE-ProRule" id="PRU10038"/>
    </source>
</evidence>
<dbReference type="Pfam" id="PF20434">
    <property type="entry name" value="BD-FAE"/>
    <property type="match status" value="1"/>
</dbReference>
<dbReference type="InterPro" id="IPR049492">
    <property type="entry name" value="BD-FAE-like_dom"/>
</dbReference>